<name>A0AAQ4DTM6_AMBAM</name>
<organism evidence="2 3">
    <name type="scientific">Amblyomma americanum</name>
    <name type="common">Lone star tick</name>
    <dbReference type="NCBI Taxonomy" id="6943"/>
    <lineage>
        <taxon>Eukaryota</taxon>
        <taxon>Metazoa</taxon>
        <taxon>Ecdysozoa</taxon>
        <taxon>Arthropoda</taxon>
        <taxon>Chelicerata</taxon>
        <taxon>Arachnida</taxon>
        <taxon>Acari</taxon>
        <taxon>Parasitiformes</taxon>
        <taxon>Ixodida</taxon>
        <taxon>Ixodoidea</taxon>
        <taxon>Ixodidae</taxon>
        <taxon>Amblyomminae</taxon>
        <taxon>Amblyomma</taxon>
    </lineage>
</organism>
<accession>A0AAQ4DTM6</accession>
<dbReference type="InterPro" id="IPR019791">
    <property type="entry name" value="Haem_peroxidase_animal"/>
</dbReference>
<dbReference type="GO" id="GO:0020037">
    <property type="term" value="F:heme binding"/>
    <property type="evidence" value="ECO:0007669"/>
    <property type="project" value="InterPro"/>
</dbReference>
<comment type="caution">
    <text evidence="2">The sequence shown here is derived from an EMBL/GenBank/DDBJ whole genome shotgun (WGS) entry which is preliminary data.</text>
</comment>
<dbReference type="InterPro" id="IPR010255">
    <property type="entry name" value="Haem_peroxidase_sf"/>
</dbReference>
<dbReference type="SUPFAM" id="SSF48113">
    <property type="entry name" value="Heme-dependent peroxidases"/>
    <property type="match status" value="1"/>
</dbReference>
<gene>
    <name evidence="2" type="ORF">V5799_031572</name>
</gene>
<dbReference type="Proteomes" id="UP001321473">
    <property type="component" value="Unassembled WGS sequence"/>
</dbReference>
<reference evidence="2 3" key="1">
    <citation type="journal article" date="2023" name="Arcadia Sci">
        <title>De novo assembly of a long-read Amblyomma americanum tick genome.</title>
        <authorList>
            <person name="Chou S."/>
            <person name="Poskanzer K.E."/>
            <person name="Rollins M."/>
            <person name="Thuy-Boun P.S."/>
        </authorList>
    </citation>
    <scope>NUCLEOTIDE SEQUENCE [LARGE SCALE GENOMIC DNA]</scope>
    <source>
        <strain evidence="2">F_SG_1</strain>
        <tissue evidence="2">Salivary glands</tissue>
    </source>
</reference>
<dbReference type="InterPro" id="IPR037120">
    <property type="entry name" value="Haem_peroxidase_sf_animal"/>
</dbReference>
<sequence length="274" mass="29880">MTLVVPFKLSSWTLVGFLCTATLVLTVKGLSAPREVDRLARKVVDELQRRLDVIGQGNAVERRDAESERIRVSEFGCPFSGPQKRSQRALKAEFRSARAASIYEEATRIVKSRLSASGPGVTDGVLARVNQWLKREKSDSCGVCPVQTPSSCDPRKPYREPDGSCNNLKNPTWGQAYACERRLLPAAYQDGISEPRAALSGRPLPNARRVSYKMHTAKEAPDRRLTHLTMAFGQFLDHDLTATPPGTLPPLETFLGAGSCIQGIVCGSLAAAVT</sequence>
<keyword evidence="1" id="KW-0575">Peroxidase</keyword>
<dbReference type="GO" id="GO:0006979">
    <property type="term" value="P:response to oxidative stress"/>
    <property type="evidence" value="ECO:0007669"/>
    <property type="project" value="InterPro"/>
</dbReference>
<keyword evidence="1" id="KW-0560">Oxidoreductase</keyword>
<keyword evidence="3" id="KW-1185">Reference proteome</keyword>
<dbReference type="PANTHER" id="PTHR11475:SF143">
    <property type="entry name" value="PUTATIVE-RELATED"/>
    <property type="match status" value="1"/>
</dbReference>
<proteinExistence type="predicted"/>
<dbReference type="AlphaFoldDB" id="A0AAQ4DTM6"/>
<evidence type="ECO:0000313" key="3">
    <source>
        <dbReference type="Proteomes" id="UP001321473"/>
    </source>
</evidence>
<dbReference type="Pfam" id="PF03098">
    <property type="entry name" value="An_peroxidase"/>
    <property type="match status" value="1"/>
</dbReference>
<evidence type="ECO:0000256" key="1">
    <source>
        <dbReference type="ARBA" id="ARBA00022559"/>
    </source>
</evidence>
<dbReference type="PROSITE" id="PS50292">
    <property type="entry name" value="PEROXIDASE_3"/>
    <property type="match status" value="1"/>
</dbReference>
<protein>
    <submittedName>
        <fullName evidence="2">Uncharacterized protein</fullName>
    </submittedName>
</protein>
<dbReference type="Gene3D" id="1.10.640.10">
    <property type="entry name" value="Haem peroxidase domain superfamily, animal type"/>
    <property type="match status" value="1"/>
</dbReference>
<evidence type="ECO:0000313" key="2">
    <source>
        <dbReference type="EMBL" id="KAK8765816.1"/>
    </source>
</evidence>
<dbReference type="EMBL" id="JARKHS020026984">
    <property type="protein sequence ID" value="KAK8765816.1"/>
    <property type="molecule type" value="Genomic_DNA"/>
</dbReference>
<dbReference type="GO" id="GO:0004601">
    <property type="term" value="F:peroxidase activity"/>
    <property type="evidence" value="ECO:0007669"/>
    <property type="project" value="UniProtKB-KW"/>
</dbReference>
<dbReference type="PANTHER" id="PTHR11475">
    <property type="entry name" value="OXIDASE/PEROXIDASE"/>
    <property type="match status" value="1"/>
</dbReference>